<evidence type="ECO:0000313" key="2">
    <source>
        <dbReference type="Proteomes" id="UP000053766"/>
    </source>
</evidence>
<accession>A0A0D8XIB4</accession>
<name>A0A0D8XIB4_DICVI</name>
<keyword evidence="2" id="KW-1185">Reference proteome</keyword>
<dbReference type="EMBL" id="KN716555">
    <property type="protein sequence ID" value="KJH43477.1"/>
    <property type="molecule type" value="Genomic_DNA"/>
</dbReference>
<dbReference type="Proteomes" id="UP000053766">
    <property type="component" value="Unassembled WGS sequence"/>
</dbReference>
<dbReference type="STRING" id="29172.A0A0D8XIB4"/>
<protein>
    <submittedName>
        <fullName evidence="1">Uncharacterized protein</fullName>
    </submittedName>
</protein>
<evidence type="ECO:0000313" key="1">
    <source>
        <dbReference type="EMBL" id="KJH43477.1"/>
    </source>
</evidence>
<sequence length="274" mass="30011">MGGQLSATTCSLSSTPCSPSDYCDLQGCCPRKLCAGSLMFPMNNITEKDKMQLLECKSHRDCDNRESQFPNSYCSAVDKATIPYAKSFRDEQKPQTLLPTKFYSVSSFDIKKDYTKTDLEGLIDKENDIFKPCKTSTDCGPEEFCDDAVAMDKSHSANVEALQDFAPRLCFPAPRCAGRPVANPSGVGIKTCSSSKDCKATEFCDVESNSLNPFKLFANLGICCAYDCTTEAKSKGILGNGTKAYARYTQNLAKCNSDNDCEINNKQLVVSVLF</sequence>
<gene>
    <name evidence="1" type="ORF">DICVIV_10500</name>
</gene>
<proteinExistence type="predicted"/>
<reference evidence="1" key="1">
    <citation type="submission" date="2013-11" db="EMBL/GenBank/DDBJ databases">
        <title>Draft genome of the bovine lungworm Dictyocaulus viviparus.</title>
        <authorList>
            <person name="Mitreva M."/>
        </authorList>
    </citation>
    <scope>NUCLEOTIDE SEQUENCE [LARGE SCALE GENOMIC DNA]</scope>
    <source>
        <strain evidence="1">HannoverDv2000</strain>
    </source>
</reference>
<dbReference type="AlphaFoldDB" id="A0A0D8XIB4"/>
<dbReference type="OrthoDB" id="5804126at2759"/>
<organism evidence="1 2">
    <name type="scientific">Dictyocaulus viviparus</name>
    <name type="common">Bovine lungworm</name>
    <dbReference type="NCBI Taxonomy" id="29172"/>
    <lineage>
        <taxon>Eukaryota</taxon>
        <taxon>Metazoa</taxon>
        <taxon>Ecdysozoa</taxon>
        <taxon>Nematoda</taxon>
        <taxon>Chromadorea</taxon>
        <taxon>Rhabditida</taxon>
        <taxon>Rhabditina</taxon>
        <taxon>Rhabditomorpha</taxon>
        <taxon>Strongyloidea</taxon>
        <taxon>Metastrongylidae</taxon>
        <taxon>Dictyocaulus</taxon>
    </lineage>
</organism>